<feature type="modified residue" description="4-aspartylphosphate" evidence="9">
    <location>
        <position position="57"/>
    </location>
</feature>
<keyword evidence="16" id="KW-1185">Reference proteome</keyword>
<dbReference type="Gene3D" id="3.30.450.20">
    <property type="entry name" value="PAS domain"/>
    <property type="match status" value="1"/>
</dbReference>
<dbReference type="Gene3D" id="3.30.565.10">
    <property type="entry name" value="Histidine kinase-like ATPase, C-terminal domain"/>
    <property type="match status" value="1"/>
</dbReference>
<evidence type="ECO:0000313" key="16">
    <source>
        <dbReference type="Proteomes" id="UP000076925"/>
    </source>
</evidence>
<dbReference type="InterPro" id="IPR004358">
    <property type="entry name" value="Sig_transdc_His_kin-like_C"/>
</dbReference>
<dbReference type="PROSITE" id="PS50112">
    <property type="entry name" value="PAS"/>
    <property type="match status" value="1"/>
</dbReference>
<dbReference type="InterPro" id="IPR005467">
    <property type="entry name" value="His_kinase_dom"/>
</dbReference>
<dbReference type="PANTHER" id="PTHR43065">
    <property type="entry name" value="SENSOR HISTIDINE KINASE"/>
    <property type="match status" value="1"/>
</dbReference>
<evidence type="ECO:0000256" key="6">
    <source>
        <dbReference type="ARBA" id="ARBA00022777"/>
    </source>
</evidence>
<dbReference type="GO" id="GO:0000155">
    <property type="term" value="F:phosphorelay sensor kinase activity"/>
    <property type="evidence" value="ECO:0007669"/>
    <property type="project" value="InterPro"/>
</dbReference>
<dbReference type="SMART" id="SM00091">
    <property type="entry name" value="PAS"/>
    <property type="match status" value="1"/>
</dbReference>
<dbReference type="InterPro" id="IPR000700">
    <property type="entry name" value="PAS-assoc_C"/>
</dbReference>
<evidence type="ECO:0000256" key="10">
    <source>
        <dbReference type="SAM" id="Coils"/>
    </source>
</evidence>
<comment type="caution">
    <text evidence="15">The sequence shown here is derived from an EMBL/GenBank/DDBJ whole genome shotgun (WGS) entry which is preliminary data.</text>
</comment>
<reference evidence="15 16" key="1">
    <citation type="journal article" date="2013" name="Genome Biol. Evol.">
        <title>Genomes of Stigonematalean cyanobacteria (subsection V) and the evolution of oxygenic photosynthesis from prokaryotes to plastids.</title>
        <authorList>
            <person name="Dagan T."/>
            <person name="Roettger M."/>
            <person name="Stucken K."/>
            <person name="Landan G."/>
            <person name="Koch R."/>
            <person name="Major P."/>
            <person name="Gould S.B."/>
            <person name="Goremykin V.V."/>
            <person name="Rippka R."/>
            <person name="Tandeau de Marsac N."/>
            <person name="Gugger M."/>
            <person name="Lockhart P.J."/>
            <person name="Allen J.F."/>
            <person name="Brune I."/>
            <person name="Maus I."/>
            <person name="Puhler A."/>
            <person name="Martin W.F."/>
        </authorList>
    </citation>
    <scope>NUCLEOTIDE SEQUENCE [LARGE SCALE GENOMIC DNA]</scope>
    <source>
        <strain evidence="15 16">PCC 7110</strain>
    </source>
</reference>
<protein>
    <recommendedName>
        <fullName evidence="2">histidine kinase</fullName>
        <ecNumber evidence="2">2.7.13.3</ecNumber>
    </recommendedName>
</protein>
<feature type="modified residue" description="4-aspartylphosphate" evidence="9">
    <location>
        <position position="576"/>
    </location>
</feature>
<keyword evidence="5" id="KW-0547">Nucleotide-binding</keyword>
<evidence type="ECO:0000259" key="12">
    <source>
        <dbReference type="PROSITE" id="PS50110"/>
    </source>
</evidence>
<dbReference type="EMBL" id="ANNX02000016">
    <property type="protein sequence ID" value="KYC43149.1"/>
    <property type="molecule type" value="Genomic_DNA"/>
</dbReference>
<feature type="domain" description="PAS" evidence="13">
    <location>
        <begin position="143"/>
        <end position="214"/>
    </location>
</feature>
<dbReference type="SUPFAM" id="SSF55874">
    <property type="entry name" value="ATPase domain of HSP90 chaperone/DNA topoisomerase II/histidine kinase"/>
    <property type="match status" value="1"/>
</dbReference>
<dbReference type="EC" id="2.7.13.3" evidence="2"/>
<dbReference type="GO" id="GO:0005524">
    <property type="term" value="F:ATP binding"/>
    <property type="evidence" value="ECO:0007669"/>
    <property type="project" value="UniProtKB-KW"/>
</dbReference>
<evidence type="ECO:0000256" key="1">
    <source>
        <dbReference type="ARBA" id="ARBA00000085"/>
    </source>
</evidence>
<evidence type="ECO:0000256" key="4">
    <source>
        <dbReference type="ARBA" id="ARBA00022679"/>
    </source>
</evidence>
<evidence type="ECO:0000259" key="13">
    <source>
        <dbReference type="PROSITE" id="PS50112"/>
    </source>
</evidence>
<dbReference type="STRING" id="128403.WA1_13705"/>
<feature type="domain" description="Histidine kinase" evidence="11">
    <location>
        <begin position="282"/>
        <end position="506"/>
    </location>
</feature>
<dbReference type="InterPro" id="IPR035965">
    <property type="entry name" value="PAS-like_dom_sf"/>
</dbReference>
<dbReference type="NCBIfam" id="TIGR00229">
    <property type="entry name" value="sensory_box"/>
    <property type="match status" value="1"/>
</dbReference>
<dbReference type="PANTHER" id="PTHR43065:SF46">
    <property type="entry name" value="C4-DICARBOXYLATE TRANSPORT SENSOR PROTEIN DCTB"/>
    <property type="match status" value="1"/>
</dbReference>
<accession>A0A139XEP5</accession>
<dbReference type="SUPFAM" id="SSF55785">
    <property type="entry name" value="PYP-like sensor domain (PAS domain)"/>
    <property type="match status" value="1"/>
</dbReference>
<dbReference type="Pfam" id="PF00512">
    <property type="entry name" value="HisKA"/>
    <property type="match status" value="1"/>
</dbReference>
<keyword evidence="8" id="KW-0902">Two-component regulatory system</keyword>
<keyword evidence="7" id="KW-0067">ATP-binding</keyword>
<evidence type="ECO:0000256" key="8">
    <source>
        <dbReference type="ARBA" id="ARBA00023012"/>
    </source>
</evidence>
<dbReference type="OrthoDB" id="9788063at2"/>
<dbReference type="SMART" id="SM00388">
    <property type="entry name" value="HisKA"/>
    <property type="match status" value="1"/>
</dbReference>
<evidence type="ECO:0000256" key="2">
    <source>
        <dbReference type="ARBA" id="ARBA00012438"/>
    </source>
</evidence>
<feature type="coiled-coil region" evidence="10">
    <location>
        <begin position="130"/>
        <end position="157"/>
    </location>
</feature>
<dbReference type="CDD" id="cd00156">
    <property type="entry name" value="REC"/>
    <property type="match status" value="1"/>
</dbReference>
<dbReference type="SUPFAM" id="SSF47384">
    <property type="entry name" value="Homodimeric domain of signal transducing histidine kinase"/>
    <property type="match status" value="1"/>
</dbReference>
<dbReference type="CDD" id="cd00130">
    <property type="entry name" value="PAS"/>
    <property type="match status" value="1"/>
</dbReference>
<evidence type="ECO:0000256" key="3">
    <source>
        <dbReference type="ARBA" id="ARBA00022553"/>
    </source>
</evidence>
<comment type="catalytic activity">
    <reaction evidence="1">
        <text>ATP + protein L-histidine = ADP + protein N-phospho-L-histidine.</text>
        <dbReference type="EC" id="2.7.13.3"/>
    </reaction>
</comment>
<keyword evidence="6 15" id="KW-0418">Kinase</keyword>
<dbReference type="Gene3D" id="1.10.287.130">
    <property type="match status" value="1"/>
</dbReference>
<sequence length="644" mass="71830">MISHLRVLIVEDSEDDAFLVLRELRRGGYTLDYVRVDTPVAMRAALDRQPWDIVIADYNMPAFSAPEALKLLQSRKVDLPFIIVSGAIGEDIAVAAMKAGAHDYLIKGNLTRLVPAVERELREAIERHKRHSAERALQEAQQQIREQAALLNVTTDAIFVQDLEYHFLFWNKGAERLYGWEAAEALGKRATELLYESEETLPQFEAIQTTLAKEGQWQGELQQVTKDGKNIIVESRWTLVLDEVGNLKFILTVSTDITEKKQLEAQFFRTQRLESLGTLASGIAHDFNNILTPILAVAQLLSLKFPNLDENTQQLLRMLEDSSKRGADLVKQILSFSRGVEGSYTVVQIRHLLLDVTQVAQRTFPKSIETQTHIASDLWTVCADATQLHQVLMNLCVNARDAMPNGGTLNISAENLWIDENYARMYVDAKEGPYVVVTIADTGTGIPPEIIDRIFDPFFTTKELGKGTGLGLSTAMGIIKKHGGFVNVYSQVGKGSRFQMYLPSSQVTETPAVTDVDLPHGRGEWILVVDDETTICEIAKTTLESYNYNVLTASDGIEALALYAQYKGKISAVLIDLMMPGMDGSTTILTLQRMNPQVRIIATSGLMSNWTTAQKKSLGCQDFLPKPFTARTLLNTLRDVIRSH</sequence>
<dbReference type="AlphaFoldDB" id="A0A139XEP5"/>
<dbReference type="InterPro" id="IPR011006">
    <property type="entry name" value="CheY-like_superfamily"/>
</dbReference>
<dbReference type="Pfam" id="PF13426">
    <property type="entry name" value="PAS_9"/>
    <property type="match status" value="1"/>
</dbReference>
<evidence type="ECO:0000313" key="15">
    <source>
        <dbReference type="EMBL" id="KYC43149.1"/>
    </source>
</evidence>
<dbReference type="SMART" id="SM00448">
    <property type="entry name" value="REC"/>
    <property type="match status" value="2"/>
</dbReference>
<dbReference type="PROSITE" id="PS50113">
    <property type="entry name" value="PAC"/>
    <property type="match status" value="1"/>
</dbReference>
<proteinExistence type="predicted"/>
<name>A0A139XEP5_9CYAN</name>
<dbReference type="InterPro" id="IPR001610">
    <property type="entry name" value="PAC"/>
</dbReference>
<dbReference type="CDD" id="cd00082">
    <property type="entry name" value="HisKA"/>
    <property type="match status" value="1"/>
</dbReference>
<evidence type="ECO:0000259" key="14">
    <source>
        <dbReference type="PROSITE" id="PS50113"/>
    </source>
</evidence>
<organism evidence="15 16">
    <name type="scientific">Scytonema hofmannii PCC 7110</name>
    <dbReference type="NCBI Taxonomy" id="128403"/>
    <lineage>
        <taxon>Bacteria</taxon>
        <taxon>Bacillati</taxon>
        <taxon>Cyanobacteriota</taxon>
        <taxon>Cyanophyceae</taxon>
        <taxon>Nostocales</taxon>
        <taxon>Scytonemataceae</taxon>
        <taxon>Scytonema</taxon>
    </lineage>
</organism>
<dbReference type="PROSITE" id="PS50109">
    <property type="entry name" value="HIS_KIN"/>
    <property type="match status" value="1"/>
</dbReference>
<dbReference type="Gene3D" id="3.40.50.2300">
    <property type="match status" value="2"/>
</dbReference>
<keyword evidence="10" id="KW-0175">Coiled coil</keyword>
<evidence type="ECO:0000256" key="5">
    <source>
        <dbReference type="ARBA" id="ARBA00022741"/>
    </source>
</evidence>
<feature type="domain" description="Response regulatory" evidence="12">
    <location>
        <begin position="525"/>
        <end position="641"/>
    </location>
</feature>
<dbReference type="PRINTS" id="PR00344">
    <property type="entry name" value="BCTRLSENSOR"/>
</dbReference>
<evidence type="ECO:0000259" key="11">
    <source>
        <dbReference type="PROSITE" id="PS50109"/>
    </source>
</evidence>
<dbReference type="CDD" id="cd17546">
    <property type="entry name" value="REC_hyHK_CKI1_RcsC-like"/>
    <property type="match status" value="1"/>
</dbReference>
<dbReference type="SMART" id="SM00086">
    <property type="entry name" value="PAC"/>
    <property type="match status" value="1"/>
</dbReference>
<dbReference type="PROSITE" id="PS50110">
    <property type="entry name" value="RESPONSE_REGULATORY"/>
    <property type="match status" value="2"/>
</dbReference>
<evidence type="ECO:0000256" key="9">
    <source>
        <dbReference type="PROSITE-ProRule" id="PRU00169"/>
    </source>
</evidence>
<evidence type="ECO:0000256" key="7">
    <source>
        <dbReference type="ARBA" id="ARBA00022840"/>
    </source>
</evidence>
<dbReference type="Pfam" id="PF02518">
    <property type="entry name" value="HATPase_c"/>
    <property type="match status" value="1"/>
</dbReference>
<feature type="domain" description="Response regulatory" evidence="12">
    <location>
        <begin position="6"/>
        <end position="122"/>
    </location>
</feature>
<dbReference type="Pfam" id="PF00072">
    <property type="entry name" value="Response_reg"/>
    <property type="match status" value="2"/>
</dbReference>
<keyword evidence="4" id="KW-0808">Transferase</keyword>
<gene>
    <name evidence="15" type="ORF">WA1_13705</name>
</gene>
<dbReference type="InterPro" id="IPR003594">
    <property type="entry name" value="HATPase_dom"/>
</dbReference>
<dbReference type="InterPro" id="IPR036890">
    <property type="entry name" value="HATPase_C_sf"/>
</dbReference>
<dbReference type="InterPro" id="IPR001789">
    <property type="entry name" value="Sig_transdc_resp-reg_receiver"/>
</dbReference>
<feature type="domain" description="PAC" evidence="14">
    <location>
        <begin position="217"/>
        <end position="269"/>
    </location>
</feature>
<dbReference type="RefSeq" id="WP_017747797.1">
    <property type="nucleotide sequence ID" value="NZ_KQ976354.1"/>
</dbReference>
<dbReference type="SMART" id="SM00387">
    <property type="entry name" value="HATPase_c"/>
    <property type="match status" value="1"/>
</dbReference>
<dbReference type="SUPFAM" id="SSF52172">
    <property type="entry name" value="CheY-like"/>
    <property type="match status" value="2"/>
</dbReference>
<dbReference type="InterPro" id="IPR003661">
    <property type="entry name" value="HisK_dim/P_dom"/>
</dbReference>
<keyword evidence="3 9" id="KW-0597">Phosphoprotein</keyword>
<dbReference type="InterPro" id="IPR000014">
    <property type="entry name" value="PAS"/>
</dbReference>
<dbReference type="InterPro" id="IPR036097">
    <property type="entry name" value="HisK_dim/P_sf"/>
</dbReference>
<dbReference type="Proteomes" id="UP000076925">
    <property type="component" value="Unassembled WGS sequence"/>
</dbReference>